<dbReference type="GO" id="GO:0003700">
    <property type="term" value="F:DNA-binding transcription factor activity"/>
    <property type="evidence" value="ECO:0007669"/>
    <property type="project" value="InterPro"/>
</dbReference>
<dbReference type="SUPFAM" id="SSF46689">
    <property type="entry name" value="Homeodomain-like"/>
    <property type="match status" value="2"/>
</dbReference>
<keyword evidence="4" id="KW-0175">Coiled coil</keyword>
<evidence type="ECO:0000256" key="4">
    <source>
        <dbReference type="SAM" id="Coils"/>
    </source>
</evidence>
<gene>
    <name evidence="6" type="ORF">SAMN05443638_10922</name>
</gene>
<dbReference type="OrthoDB" id="9794370at2"/>
<dbReference type="InterPro" id="IPR018060">
    <property type="entry name" value="HTH_AraC"/>
</dbReference>
<evidence type="ECO:0000313" key="6">
    <source>
        <dbReference type="EMBL" id="SHE72474.1"/>
    </source>
</evidence>
<dbReference type="AlphaFoldDB" id="A0A1M4VTW9"/>
<dbReference type="PANTHER" id="PTHR43280:SF28">
    <property type="entry name" value="HTH-TYPE TRANSCRIPTIONAL ACTIVATOR RHAS"/>
    <property type="match status" value="1"/>
</dbReference>
<dbReference type="GO" id="GO:0043565">
    <property type="term" value="F:sequence-specific DNA binding"/>
    <property type="evidence" value="ECO:0007669"/>
    <property type="project" value="InterPro"/>
</dbReference>
<dbReference type="EMBL" id="FQVM01000009">
    <property type="protein sequence ID" value="SHE72474.1"/>
    <property type="molecule type" value="Genomic_DNA"/>
</dbReference>
<organism evidence="6 7">
    <name type="scientific">Clostridium fallax</name>
    <dbReference type="NCBI Taxonomy" id="1533"/>
    <lineage>
        <taxon>Bacteria</taxon>
        <taxon>Bacillati</taxon>
        <taxon>Bacillota</taxon>
        <taxon>Clostridia</taxon>
        <taxon>Eubacteriales</taxon>
        <taxon>Clostridiaceae</taxon>
        <taxon>Clostridium</taxon>
    </lineage>
</organism>
<dbReference type="PROSITE" id="PS01124">
    <property type="entry name" value="HTH_ARAC_FAMILY_2"/>
    <property type="match status" value="1"/>
</dbReference>
<keyword evidence="2" id="KW-0238">DNA-binding</keyword>
<keyword evidence="7" id="KW-1185">Reference proteome</keyword>
<dbReference type="PANTHER" id="PTHR43280">
    <property type="entry name" value="ARAC-FAMILY TRANSCRIPTIONAL REGULATOR"/>
    <property type="match status" value="1"/>
</dbReference>
<dbReference type="PRINTS" id="PR00032">
    <property type="entry name" value="HTHARAC"/>
</dbReference>
<reference evidence="6 7" key="1">
    <citation type="submission" date="2016-11" db="EMBL/GenBank/DDBJ databases">
        <authorList>
            <person name="Jaros S."/>
            <person name="Januszkiewicz K."/>
            <person name="Wedrychowicz H."/>
        </authorList>
    </citation>
    <scope>NUCLEOTIDE SEQUENCE [LARGE SCALE GENOMIC DNA]</scope>
    <source>
        <strain evidence="6 7">DSM 2631</strain>
    </source>
</reference>
<feature type="domain" description="HTH araC/xylS-type" evidence="5">
    <location>
        <begin position="268"/>
        <end position="366"/>
    </location>
</feature>
<sequence length="369" mass="43310">MANNITDLGLEERKFALSISIYNKYYNVVSIKLNYENSNKQDTAYKIKDFIDKRIDYSNKEVFVDIENNIIVINGWNDSPEVNFEEIFTRLIYDIKTEFNISVFITIGKTIEQSKNLSKSYESAIKLQEYILIRGYGNIISFNDLKRTNDEIQDVHINFDDFEKVLLAKDVEKVNKYITKTFNDIYELKTLTPEKLKDISIKMMLTIKEAAKDLNIEGRYNDDFLRVLILEICNKKSKEELVKMLQRESEELIDKINNNNGKFSPVIKQVLCYVNDHYNEELSLKTLANKYNINTSYLGQIFSKEVGCSFSDYLNRIKNEKAKELLLNTNMKINDIAKIVGYIDTSYFYRKFKKYFGVCPSTLRNSKNY</sequence>
<name>A0A1M4VTW9_9CLOT</name>
<protein>
    <submittedName>
        <fullName evidence="6">Two component transcriptional regulator, AraC family</fullName>
    </submittedName>
</protein>
<dbReference type="Pfam" id="PF12833">
    <property type="entry name" value="HTH_18"/>
    <property type="match status" value="1"/>
</dbReference>
<feature type="coiled-coil region" evidence="4">
    <location>
        <begin position="235"/>
        <end position="262"/>
    </location>
</feature>
<keyword evidence="1" id="KW-0805">Transcription regulation</keyword>
<dbReference type="Proteomes" id="UP000184035">
    <property type="component" value="Unassembled WGS sequence"/>
</dbReference>
<keyword evidence="3" id="KW-0804">Transcription</keyword>
<dbReference type="Gene3D" id="1.10.10.60">
    <property type="entry name" value="Homeodomain-like"/>
    <property type="match status" value="2"/>
</dbReference>
<evidence type="ECO:0000256" key="1">
    <source>
        <dbReference type="ARBA" id="ARBA00023015"/>
    </source>
</evidence>
<evidence type="ECO:0000256" key="3">
    <source>
        <dbReference type="ARBA" id="ARBA00023163"/>
    </source>
</evidence>
<dbReference type="SMART" id="SM00342">
    <property type="entry name" value="HTH_ARAC"/>
    <property type="match status" value="1"/>
</dbReference>
<dbReference type="RefSeq" id="WP_083573469.1">
    <property type="nucleotide sequence ID" value="NZ_FQVM01000009.1"/>
</dbReference>
<dbReference type="STRING" id="1533.SAMN05443638_10922"/>
<evidence type="ECO:0000313" key="7">
    <source>
        <dbReference type="Proteomes" id="UP000184035"/>
    </source>
</evidence>
<dbReference type="InterPro" id="IPR009057">
    <property type="entry name" value="Homeodomain-like_sf"/>
</dbReference>
<dbReference type="InterPro" id="IPR020449">
    <property type="entry name" value="Tscrpt_reg_AraC-type_HTH"/>
</dbReference>
<accession>A0A1M4VTW9</accession>
<evidence type="ECO:0000259" key="5">
    <source>
        <dbReference type="PROSITE" id="PS01124"/>
    </source>
</evidence>
<proteinExistence type="predicted"/>
<evidence type="ECO:0000256" key="2">
    <source>
        <dbReference type="ARBA" id="ARBA00023125"/>
    </source>
</evidence>